<accession>A0A090RXW8</accession>
<dbReference type="AlphaFoldDB" id="A0A090RXW8"/>
<dbReference type="Pfam" id="PF05787">
    <property type="entry name" value="PhoX"/>
    <property type="match status" value="1"/>
</dbReference>
<name>A0A090RXW8_9VIBR</name>
<gene>
    <name evidence="1" type="ORF">JCM19235_2492</name>
</gene>
<reference evidence="1 2" key="1">
    <citation type="submission" date="2014-09" db="EMBL/GenBank/DDBJ databases">
        <title>Vibrio maritimus JCM 19235. (C45) whole genome shotgun sequence.</title>
        <authorList>
            <person name="Sawabe T."/>
            <person name="Meirelles P."/>
            <person name="Nakanishi M."/>
            <person name="Sayaka M."/>
            <person name="Hattori M."/>
            <person name="Ohkuma M."/>
        </authorList>
    </citation>
    <scope>NUCLEOTIDE SEQUENCE [LARGE SCALE GENOMIC DNA]</scope>
    <source>
        <strain evidence="2">JCM19235</strain>
    </source>
</reference>
<comment type="caution">
    <text evidence="1">The sequence shown here is derived from an EMBL/GenBank/DDBJ whole genome shotgun (WGS) entry which is preliminary data.</text>
</comment>
<dbReference type="InterPro" id="IPR008557">
    <property type="entry name" value="PhoX"/>
</dbReference>
<dbReference type="Proteomes" id="UP000029228">
    <property type="component" value="Unassembled WGS sequence"/>
</dbReference>
<dbReference type="EMBL" id="BBMR01000003">
    <property type="protein sequence ID" value="GAL19069.1"/>
    <property type="molecule type" value="Genomic_DNA"/>
</dbReference>
<dbReference type="STRING" id="990268.JCM19235_2492"/>
<keyword evidence="2" id="KW-1185">Reference proteome</keyword>
<proteinExistence type="predicted"/>
<evidence type="ECO:0000313" key="2">
    <source>
        <dbReference type="Proteomes" id="UP000029228"/>
    </source>
</evidence>
<evidence type="ECO:0000313" key="1">
    <source>
        <dbReference type="EMBL" id="GAL19069.1"/>
    </source>
</evidence>
<sequence length="65" mass="7448">MAATQVGATTMDRPEWVAVHPDNKSVFCTLTNNKYRGVRENQPINAVNPREKNLTAYRSLESNRW</sequence>
<protein>
    <submittedName>
        <fullName evidence="1">Putative phosphatase</fullName>
    </submittedName>
</protein>
<organism evidence="1 2">
    <name type="scientific">Vibrio maritimus</name>
    <dbReference type="NCBI Taxonomy" id="990268"/>
    <lineage>
        <taxon>Bacteria</taxon>
        <taxon>Pseudomonadati</taxon>
        <taxon>Pseudomonadota</taxon>
        <taxon>Gammaproteobacteria</taxon>
        <taxon>Vibrionales</taxon>
        <taxon>Vibrionaceae</taxon>
        <taxon>Vibrio</taxon>
    </lineage>
</organism>